<evidence type="ECO:0000313" key="4">
    <source>
        <dbReference type="EMBL" id="RAQ30217.1"/>
    </source>
</evidence>
<dbReference type="GO" id="GO:0009294">
    <property type="term" value="P:DNA-mediated transformation"/>
    <property type="evidence" value="ECO:0007669"/>
    <property type="project" value="InterPro"/>
</dbReference>
<dbReference type="AlphaFoldDB" id="A0A328UEB8"/>
<comment type="caution">
    <text evidence="4">The sequence shown here is derived from an EMBL/GenBank/DDBJ whole genome shotgun (WGS) entry which is preliminary data.</text>
</comment>
<dbReference type="PANTHER" id="PTHR43022">
    <property type="entry name" value="PROTEIN SMF"/>
    <property type="match status" value="1"/>
</dbReference>
<comment type="similarity">
    <text evidence="1">Belongs to the DprA/Smf family.</text>
</comment>
<dbReference type="NCBIfam" id="TIGR00732">
    <property type="entry name" value="dprA"/>
    <property type="match status" value="1"/>
</dbReference>
<keyword evidence="5" id="KW-1185">Reference proteome</keyword>
<dbReference type="InterPro" id="IPR003488">
    <property type="entry name" value="DprA"/>
</dbReference>
<dbReference type="PANTHER" id="PTHR43022:SF1">
    <property type="entry name" value="PROTEIN SMF"/>
    <property type="match status" value="1"/>
</dbReference>
<dbReference type="SUPFAM" id="SSF102405">
    <property type="entry name" value="MCP/YpsA-like"/>
    <property type="match status" value="1"/>
</dbReference>
<gene>
    <name evidence="4" type="primary">dprA</name>
    <name evidence="4" type="ORF">DPQ25_01535</name>
</gene>
<dbReference type="Pfam" id="PF02481">
    <property type="entry name" value="DNA_processg_A"/>
    <property type="match status" value="1"/>
</dbReference>
<reference evidence="4 5" key="1">
    <citation type="submission" date="2018-06" db="EMBL/GenBank/DDBJ databases">
        <title>Noncontiguous genome sequence of Ruminococcaceae bacterium ASD2818.</title>
        <authorList>
            <person name="Chaplin A.V."/>
            <person name="Sokolova S.R."/>
            <person name="Kochetkova T.O."/>
            <person name="Goltsov A.Y."/>
            <person name="Trofimov D.Y."/>
            <person name="Efimov B.A."/>
        </authorList>
    </citation>
    <scope>NUCLEOTIDE SEQUENCE [LARGE SCALE GENOMIC DNA]</scope>
    <source>
        <strain evidence="4 5">ASD2818</strain>
    </source>
</reference>
<protein>
    <submittedName>
        <fullName evidence="4">DNA-protecting protein DprA</fullName>
    </submittedName>
</protein>
<evidence type="ECO:0000313" key="5">
    <source>
        <dbReference type="Proteomes" id="UP000249377"/>
    </source>
</evidence>
<sequence length="374" mass="40436">MVDRRAYWIWMQHGLGAGSTKPLRILRSYENIEQFYHSGEESWRLEGIFTTKEIARLSSYSLEQAQAQLDFAEKLGQQVLTLDDPCFPSRLYQIPNPPCVLYIKGRLPDLGGERLAIAMVGTRHASGSGIATAASLSYDLAKAGVAIVSGGALGIDTAAHKGAIRAEGETICVLGCGIDFNYLMSNAALRESVARHGALVSEYPPNSPASATTFPVRNRIIAGLCQGTVVVEAAGKSGSLITADFALNQGRDVFAVPGDVSRVVSRGVNTLIQTGAKAVWRARDILEEYGLSAKIMQEPMRMDEIRREPAEVRPLPDDASPEASLVYGCLTQEEQPLSALSEHAGLDVRRVLAALTELELLGVVRSYSGKRYSL</sequence>
<dbReference type="Proteomes" id="UP000249377">
    <property type="component" value="Unassembled WGS sequence"/>
</dbReference>
<dbReference type="EMBL" id="QLYR01000001">
    <property type="protein sequence ID" value="RAQ30217.1"/>
    <property type="molecule type" value="Genomic_DNA"/>
</dbReference>
<organism evidence="4 5">
    <name type="scientific">Hydrogeniiclostridium mannosilyticum</name>
    <dbReference type="NCBI Taxonomy" id="2764322"/>
    <lineage>
        <taxon>Bacteria</taxon>
        <taxon>Bacillati</taxon>
        <taxon>Bacillota</taxon>
        <taxon>Clostridia</taxon>
        <taxon>Eubacteriales</taxon>
        <taxon>Acutalibacteraceae</taxon>
        <taxon>Hydrogeniiclostridium</taxon>
    </lineage>
</organism>
<dbReference type="InterPro" id="IPR036388">
    <property type="entry name" value="WH-like_DNA-bd_sf"/>
</dbReference>
<dbReference type="RefSeq" id="WP_112331414.1">
    <property type="nucleotide sequence ID" value="NZ_QLYR01000001.1"/>
</dbReference>
<dbReference type="Gene3D" id="1.10.10.10">
    <property type="entry name" value="Winged helix-like DNA-binding domain superfamily/Winged helix DNA-binding domain"/>
    <property type="match status" value="1"/>
</dbReference>
<dbReference type="Gene3D" id="3.40.50.450">
    <property type="match status" value="1"/>
</dbReference>
<evidence type="ECO:0000259" key="2">
    <source>
        <dbReference type="Pfam" id="PF02481"/>
    </source>
</evidence>
<evidence type="ECO:0000259" key="3">
    <source>
        <dbReference type="Pfam" id="PF17782"/>
    </source>
</evidence>
<dbReference type="Pfam" id="PF17782">
    <property type="entry name" value="WHD_DprA"/>
    <property type="match status" value="1"/>
</dbReference>
<accession>A0A328UEB8</accession>
<proteinExistence type="inferred from homology"/>
<dbReference type="InterPro" id="IPR057666">
    <property type="entry name" value="DrpA_SLOG"/>
</dbReference>
<name>A0A328UEB8_9FIRM</name>
<dbReference type="InterPro" id="IPR041614">
    <property type="entry name" value="DprA_WH"/>
</dbReference>
<evidence type="ECO:0000256" key="1">
    <source>
        <dbReference type="ARBA" id="ARBA00006525"/>
    </source>
</evidence>
<feature type="domain" description="DprA winged helix" evidence="3">
    <location>
        <begin position="314"/>
        <end position="370"/>
    </location>
</feature>
<feature type="domain" description="Smf/DprA SLOG" evidence="2">
    <location>
        <begin position="78"/>
        <end position="289"/>
    </location>
</feature>